<dbReference type="EMBL" id="KI894018">
    <property type="protein sequence ID" value="OCF30021.1"/>
    <property type="molecule type" value="Genomic_DNA"/>
</dbReference>
<organism evidence="3">
    <name type="scientific">Kwoniella bestiolae CBS 10118</name>
    <dbReference type="NCBI Taxonomy" id="1296100"/>
    <lineage>
        <taxon>Eukaryota</taxon>
        <taxon>Fungi</taxon>
        <taxon>Dikarya</taxon>
        <taxon>Basidiomycota</taxon>
        <taxon>Agaricomycotina</taxon>
        <taxon>Tremellomycetes</taxon>
        <taxon>Tremellales</taxon>
        <taxon>Cryptococcaceae</taxon>
        <taxon>Kwoniella</taxon>
    </lineage>
</organism>
<dbReference type="STRING" id="1296100.A0A1B9GGC7"/>
<dbReference type="GO" id="GO:0008168">
    <property type="term" value="F:methyltransferase activity"/>
    <property type="evidence" value="ECO:0007669"/>
    <property type="project" value="TreeGrafter"/>
</dbReference>
<reference evidence="3" key="2">
    <citation type="submission" date="2014-01" db="EMBL/GenBank/DDBJ databases">
        <title>Evolution of pathogenesis and genome organization in the Tremellales.</title>
        <authorList>
            <person name="Cuomo C."/>
            <person name="Litvintseva A."/>
            <person name="Heitman J."/>
            <person name="Chen Y."/>
            <person name="Sun S."/>
            <person name="Springer D."/>
            <person name="Dromer F."/>
            <person name="Young S."/>
            <person name="Zeng Q."/>
            <person name="Chapman S."/>
            <person name="Gujja S."/>
            <person name="Saif S."/>
            <person name="Birren B."/>
        </authorList>
    </citation>
    <scope>NUCLEOTIDE SEQUENCE</scope>
    <source>
        <strain evidence="3">CBS 10118</strain>
    </source>
</reference>
<dbReference type="Pfam" id="PF13847">
    <property type="entry name" value="Methyltransf_31"/>
    <property type="match status" value="1"/>
</dbReference>
<dbReference type="CDD" id="cd02440">
    <property type="entry name" value="AdoMet_MTases"/>
    <property type="match status" value="1"/>
</dbReference>
<dbReference type="InterPro" id="IPR029063">
    <property type="entry name" value="SAM-dependent_MTases_sf"/>
</dbReference>
<evidence type="ECO:0000259" key="2">
    <source>
        <dbReference type="Pfam" id="PF13847"/>
    </source>
</evidence>
<protein>
    <recommendedName>
        <fullName evidence="2">Methyltransferase domain-containing protein</fullName>
    </recommendedName>
</protein>
<dbReference type="PANTHER" id="PTHR43591:SF105">
    <property type="entry name" value="METHYLTRANSFERASE DOMAIN-CONTAINING PROTEIN-RELATED"/>
    <property type="match status" value="1"/>
</dbReference>
<dbReference type="InterPro" id="IPR025714">
    <property type="entry name" value="Methyltranfer_dom"/>
</dbReference>
<dbReference type="VEuPathDB" id="FungiDB:I302_01539"/>
<feature type="compositionally biased region" description="Gly residues" evidence="1">
    <location>
        <begin position="325"/>
        <end position="338"/>
    </location>
</feature>
<dbReference type="AlphaFoldDB" id="A0A1B9GGC7"/>
<evidence type="ECO:0000256" key="1">
    <source>
        <dbReference type="SAM" id="MobiDB-lite"/>
    </source>
</evidence>
<dbReference type="Gene3D" id="3.40.50.150">
    <property type="entry name" value="Vaccinia Virus protein VP39"/>
    <property type="match status" value="1"/>
</dbReference>
<dbReference type="PANTHER" id="PTHR43591">
    <property type="entry name" value="METHYLTRANSFERASE"/>
    <property type="match status" value="1"/>
</dbReference>
<feature type="domain" description="Methyltransferase" evidence="2">
    <location>
        <begin position="70"/>
        <end position="180"/>
    </location>
</feature>
<accession>A0A1B9GGC7</accession>
<feature type="region of interest" description="Disordered" evidence="1">
    <location>
        <begin position="313"/>
        <end position="338"/>
    </location>
</feature>
<reference evidence="3" key="1">
    <citation type="submission" date="2013-07" db="EMBL/GenBank/DDBJ databases">
        <title>The Genome Sequence of Cryptococcus bestiolae CBS10118.</title>
        <authorList>
            <consortium name="The Broad Institute Genome Sequencing Platform"/>
            <person name="Cuomo C."/>
            <person name="Litvintseva A."/>
            <person name="Chen Y."/>
            <person name="Heitman J."/>
            <person name="Sun S."/>
            <person name="Springer D."/>
            <person name="Dromer F."/>
            <person name="Young S.K."/>
            <person name="Zeng Q."/>
            <person name="Gargeya S."/>
            <person name="Fitzgerald M."/>
            <person name="Abouelleil A."/>
            <person name="Alvarado L."/>
            <person name="Berlin A.M."/>
            <person name="Chapman S.B."/>
            <person name="Dewar J."/>
            <person name="Goldberg J."/>
            <person name="Griggs A."/>
            <person name="Gujja S."/>
            <person name="Hansen M."/>
            <person name="Howarth C."/>
            <person name="Imamovic A."/>
            <person name="Larimer J."/>
            <person name="McCowan C."/>
            <person name="Murphy C."/>
            <person name="Pearson M."/>
            <person name="Priest M."/>
            <person name="Roberts A."/>
            <person name="Saif S."/>
            <person name="Shea T."/>
            <person name="Sykes S."/>
            <person name="Wortman J."/>
            <person name="Nusbaum C."/>
            <person name="Birren B."/>
        </authorList>
    </citation>
    <scope>NUCLEOTIDE SEQUENCE [LARGE SCALE GENOMIC DNA]</scope>
    <source>
        <strain evidence="3">CBS 10118</strain>
    </source>
</reference>
<proteinExistence type="predicted"/>
<sequence>MNFDPFNELGGGSALRFDEGQFFSSIQDDYCLPVASHSPETERLDYIHDVYKYHAGNIPDEVATMLSDGKSRRILDVGCGTGKWRVMLFFMTIKALEMIEAFPNIHITGVDLAHPPITVCPPNFLFEIHDVTKGQEYEDDTFDVVHVRDIHAGMPDYHDMLTECVRVLRPGGYLLVKEIEWVPDVLDGGDAEERFPAICAGSFRDALSERFLDPLVGVNLESYIDNVSGLCDVHYTRHMVPMTPWSDDPILNYTGQMTRLAMAILGGTIRVMLMDHGESDPDGRYAAGIEELKDLSGQPIWYFGSVVARKEGDVSDPDMQVGMGQEEGGTGGWVGDED</sequence>
<dbReference type="OrthoDB" id="2559463at2759"/>
<name>A0A1B9GGC7_9TREE</name>
<gene>
    <name evidence="3" type="ORF">I302_01539</name>
</gene>
<dbReference type="SUPFAM" id="SSF53335">
    <property type="entry name" value="S-adenosyl-L-methionine-dependent methyltransferases"/>
    <property type="match status" value="1"/>
</dbReference>
<evidence type="ECO:0000313" key="3">
    <source>
        <dbReference type="EMBL" id="OCF30021.1"/>
    </source>
</evidence>